<dbReference type="EMBL" id="DP000011">
    <property type="protein sequence ID" value="ABA96638.1"/>
    <property type="molecule type" value="Genomic_DNA"/>
</dbReference>
<proteinExistence type="predicted"/>
<reference evidence="2" key="3">
    <citation type="submission" date="2006-01" db="EMBL/GenBank/DDBJ databases">
        <authorList>
            <person name="Buell R."/>
        </authorList>
    </citation>
    <scope>NUCLEOTIDE SEQUENCE</scope>
</reference>
<feature type="compositionally biased region" description="Gly residues" evidence="1">
    <location>
        <begin position="1"/>
        <end position="13"/>
    </location>
</feature>
<dbReference type="InterPro" id="IPR036691">
    <property type="entry name" value="Endo/exonu/phosph_ase_sf"/>
</dbReference>
<protein>
    <submittedName>
        <fullName evidence="2">Retrotransposon protein, putative, LINE subclass</fullName>
    </submittedName>
</protein>
<evidence type="ECO:0000313" key="2">
    <source>
        <dbReference type="EMBL" id="ABA96638.1"/>
    </source>
</evidence>
<dbReference type="AlphaFoldDB" id="Q2QWG6"/>
<name>Q2QWG6_ORYSJ</name>
<dbReference type="Gene3D" id="3.60.10.10">
    <property type="entry name" value="Endonuclease/exonuclease/phosphatase"/>
    <property type="match status" value="1"/>
</dbReference>
<evidence type="ECO:0000256" key="1">
    <source>
        <dbReference type="SAM" id="MobiDB-lite"/>
    </source>
</evidence>
<organism evidence="2">
    <name type="scientific">Oryza sativa subsp. japonica</name>
    <name type="common">Rice</name>
    <dbReference type="NCBI Taxonomy" id="39947"/>
    <lineage>
        <taxon>Eukaryota</taxon>
        <taxon>Viridiplantae</taxon>
        <taxon>Streptophyta</taxon>
        <taxon>Embryophyta</taxon>
        <taxon>Tracheophyta</taxon>
        <taxon>Spermatophyta</taxon>
        <taxon>Magnoliopsida</taxon>
        <taxon>Liliopsida</taxon>
        <taxon>Poales</taxon>
        <taxon>Poaceae</taxon>
        <taxon>BOP clade</taxon>
        <taxon>Oryzoideae</taxon>
        <taxon>Oryzeae</taxon>
        <taxon>Oryzinae</taxon>
        <taxon>Oryza</taxon>
        <taxon>Oryza sativa</taxon>
    </lineage>
</organism>
<feature type="region of interest" description="Disordered" evidence="1">
    <location>
        <begin position="1"/>
        <end position="43"/>
    </location>
</feature>
<accession>Q2QWG6</accession>
<reference evidence="2" key="1">
    <citation type="journal article" date="2005" name="BMC Biol.">
        <title>The sequence of rice chromosomes 11 and 12, rich in disease resistance genes and recent gene duplications.</title>
        <authorList>
            <consortium name="The rice chromosomes 11 and 12 sequencing consortia"/>
        </authorList>
    </citation>
    <scope>NUCLEOTIDE SEQUENCE [LARGE SCALE GENOMIC DNA]</scope>
</reference>
<sequence>MSNGGGVNGGAPGTGYAPIDNTNGGSSASQSSGGTFTGSVDNRNKPGGNMNDIFIFNDVISSLGLLEIPLSGRSYTWSDMQADPLLEQLDWVFTSANWISVFPNTQALVTAKNTSDHAPIKIQIATSIPKSNVFRFENYWLKQPGLLDQVILFLDKLEELRLLNVPELRFRLIFKDHVAHLLHGRELYWKQRFKQNSVLLGGENTKFFHAMATERICQEIKPQAQMGSMDVSSNPAGQLLLKIFIGCMCADFWGGSIDLSAINYIINTWSHLSYAHNVLEYMLQLATNL</sequence>
<reference evidence="2" key="2">
    <citation type="submission" date="2005-04" db="EMBL/GenBank/DDBJ databases">
        <authorList>
            <person name="Buell C.R."/>
            <person name="Wing R.A."/>
            <person name="McCombie W.A."/>
            <person name="Ouyang S."/>
        </authorList>
    </citation>
    <scope>NUCLEOTIDE SEQUENCE</scope>
</reference>
<feature type="compositionally biased region" description="Low complexity" evidence="1">
    <location>
        <begin position="22"/>
        <end position="39"/>
    </location>
</feature>
<dbReference type="PANTHER" id="PTHR33710:SF48">
    <property type="entry name" value="OS02G0307075 PROTEIN"/>
    <property type="match status" value="1"/>
</dbReference>
<dbReference type="SUPFAM" id="SSF56219">
    <property type="entry name" value="DNase I-like"/>
    <property type="match status" value="1"/>
</dbReference>
<dbReference type="PANTHER" id="PTHR33710">
    <property type="entry name" value="BNAC02G09200D PROTEIN"/>
    <property type="match status" value="1"/>
</dbReference>
<gene>
    <name evidence="2" type="ordered locus">LOC_Os12g09410</name>
</gene>